<dbReference type="InterPro" id="IPR001119">
    <property type="entry name" value="SLH_dom"/>
</dbReference>
<dbReference type="Proteomes" id="UP000323257">
    <property type="component" value="Unassembled WGS sequence"/>
</dbReference>
<proteinExistence type="predicted"/>
<evidence type="ECO:0000259" key="2">
    <source>
        <dbReference type="PROSITE" id="PS51272"/>
    </source>
</evidence>
<gene>
    <name evidence="3" type="ORF">BCM02_104384</name>
</gene>
<comment type="caution">
    <text evidence="3">The sequence shown here is derived from an EMBL/GenBank/DDBJ whole genome shotgun (WGS) entry which is preliminary data.</text>
</comment>
<feature type="domain" description="SLH" evidence="2">
    <location>
        <begin position="77"/>
        <end position="140"/>
    </location>
</feature>
<dbReference type="Pfam" id="PF00395">
    <property type="entry name" value="SLH"/>
    <property type="match status" value="1"/>
</dbReference>
<evidence type="ECO:0000256" key="1">
    <source>
        <dbReference type="SAM" id="SignalP"/>
    </source>
</evidence>
<name>A0A5S5CCH8_9BACL</name>
<keyword evidence="4" id="KW-1185">Reference proteome</keyword>
<feature type="chain" id="PRO_5024290203" evidence="1">
    <location>
        <begin position="25"/>
        <end position="941"/>
    </location>
</feature>
<accession>A0A5S5CCH8</accession>
<dbReference type="AlphaFoldDB" id="A0A5S5CCH8"/>
<dbReference type="RefSeq" id="WP_148929616.1">
    <property type="nucleotide sequence ID" value="NZ_VNHS01000004.1"/>
</dbReference>
<reference evidence="3 4" key="1">
    <citation type="submission" date="2019-07" db="EMBL/GenBank/DDBJ databases">
        <title>Genomic Encyclopedia of Type Strains, Phase III (KMG-III): the genomes of soil and plant-associated and newly described type strains.</title>
        <authorList>
            <person name="Whitman W."/>
        </authorList>
    </citation>
    <scope>NUCLEOTIDE SEQUENCE [LARGE SCALE GENOMIC DNA]</scope>
    <source>
        <strain evidence="3 4">BL24</strain>
    </source>
</reference>
<evidence type="ECO:0000313" key="4">
    <source>
        <dbReference type="Proteomes" id="UP000323257"/>
    </source>
</evidence>
<keyword evidence="1" id="KW-0732">Signal</keyword>
<protein>
    <submittedName>
        <fullName evidence="3">S-layer family protein</fullName>
    </submittedName>
</protein>
<feature type="signal peptide" evidence="1">
    <location>
        <begin position="1"/>
        <end position="24"/>
    </location>
</feature>
<dbReference type="OrthoDB" id="1706086at2"/>
<evidence type="ECO:0000313" key="3">
    <source>
        <dbReference type="EMBL" id="TYP75703.1"/>
    </source>
</evidence>
<organism evidence="3 4">
    <name type="scientific">Paenibacillus methanolicus</name>
    <dbReference type="NCBI Taxonomy" id="582686"/>
    <lineage>
        <taxon>Bacteria</taxon>
        <taxon>Bacillati</taxon>
        <taxon>Bacillota</taxon>
        <taxon>Bacilli</taxon>
        <taxon>Bacillales</taxon>
        <taxon>Paenibacillaceae</taxon>
        <taxon>Paenibacillus</taxon>
    </lineage>
</organism>
<dbReference type="EMBL" id="VNHS01000004">
    <property type="protein sequence ID" value="TYP75703.1"/>
    <property type="molecule type" value="Genomic_DNA"/>
</dbReference>
<sequence length="941" mass="97797">MKKSLSAILATSMAFSMFASAAFAADPLTTEAKFQEMKTAGIFQGINGESHLDQLMTRAEFAKALATLLKLENKPAAAASFKDVSATHWAIGQIGALAEAKIIEGVGAGQFGPKVNVSLEQVAKIAATALKLELKADAKVEGKTSAWATQYVAAAVAAGLIKTSADYTVNATRGDLVDASFVVYQKSVVKTLEATAKLAGAKKVEVKFNQAVDTSKVTFEIKNATGSVVNINKTTFADDKQTATLEMVSNLLKGEYTITAKSGETTLTSKVTVEDEKVAKIEFLSEKAAISRTDKKEIQVAYKITNQYGEDVTKTKTGGVTFTAAPSTSVSPDATKGVLTIKNTAADYVIDQKVSVTALDSSSTTFASAIVSVSNQANVQEITVKKIVNTVDNTKTLSVSSDPAEYVLVVEAKDQYGNVITNPDILRDDVIVTSTNNYVVDKAVVDVDADPAKTNFKPNFKELTIDGTKELTIALANGSSSKLTAGTSKFYLSPIYSGKTVTYDVTVKDSIKVDTLTLSAPTLAPAGEKIEIPFTAVDQFGNAITKASDLNAGINGSITVNTPNGNVSATFVQDYVKNTAKLVVDATSVTLKGAGSVSVLTGTNKHTYTTFNFVDKAEATVIAGFKSDAGYSANLAKEATTTLKPGDISIKDQYGRDFTPAWGTGAGQYSVKIENSDATKVTSSETVIDASGDASTFTGVAKGSATVTLTLQKAGALVANSAYSYNARVVEKADITSYELADISTLYSSKAGTAVDAAYARDVKVNGVLSDGKKVAVPTSYYNGNVVVTGENVDFAGGKVGAFGNVGFDSAGNKEVTIAVTVDANGGPVNLSKVVKVSTTAPKVTKFELVTNGSAKKEDTLVLSASAAAINAGFAAVIKDGVKTTDQYGTELTGAAEAFTPVATTLPTGKTTATVVAGDTFNAVIYDAAGTPTTIKVVVTA</sequence>
<dbReference type="PROSITE" id="PS51272">
    <property type="entry name" value="SLH"/>
    <property type="match status" value="1"/>
</dbReference>